<keyword evidence="3" id="KW-1185">Reference proteome</keyword>
<sequence>MPAETIYRLLADAVLILHFAIVAFLVGGLVMIMIGNLLGWSWVNRLWFRTGHLAAIGIVVLQSWAGIDCPFTTLEAWLRYKAGMPAYGETFIEHWLAAWLFYEAPWWTFVTAYSAFGLLVAIAWWRFPPRRATPGRKDTV</sequence>
<feature type="transmembrane region" description="Helical" evidence="1">
    <location>
        <begin position="106"/>
        <end position="127"/>
    </location>
</feature>
<comment type="caution">
    <text evidence="2">The sequence shown here is derived from an EMBL/GenBank/DDBJ whole genome shotgun (WGS) entry which is preliminary data.</text>
</comment>
<dbReference type="Proteomes" id="UP000295382">
    <property type="component" value="Unassembled WGS sequence"/>
</dbReference>
<evidence type="ECO:0000256" key="1">
    <source>
        <dbReference type="SAM" id="Phobius"/>
    </source>
</evidence>
<keyword evidence="1" id="KW-0812">Transmembrane</keyword>
<reference evidence="2 3" key="1">
    <citation type="submission" date="2019-03" db="EMBL/GenBank/DDBJ databases">
        <title>Genomic Encyclopedia of Type Strains, Phase IV (KMG-IV): sequencing the most valuable type-strain genomes for metagenomic binning, comparative biology and taxonomic classification.</title>
        <authorList>
            <person name="Goeker M."/>
        </authorList>
    </citation>
    <scope>NUCLEOTIDE SEQUENCE [LARGE SCALE GENOMIC DNA]</scope>
    <source>
        <strain evidence="2 3">DSM 7445</strain>
    </source>
</reference>
<evidence type="ECO:0000313" key="3">
    <source>
        <dbReference type="Proteomes" id="UP000295382"/>
    </source>
</evidence>
<organism evidence="2 3">
    <name type="scientific">Paucimonas lemoignei</name>
    <name type="common">Pseudomonas lemoignei</name>
    <dbReference type="NCBI Taxonomy" id="29443"/>
    <lineage>
        <taxon>Bacteria</taxon>
        <taxon>Pseudomonadati</taxon>
        <taxon>Pseudomonadota</taxon>
        <taxon>Betaproteobacteria</taxon>
        <taxon>Burkholderiales</taxon>
        <taxon>Burkholderiaceae</taxon>
        <taxon>Paucimonas</taxon>
    </lineage>
</organism>
<accession>A0A4R3I235</accession>
<gene>
    <name evidence="2" type="ORF">EDC30_101229</name>
</gene>
<protein>
    <submittedName>
        <fullName evidence="2">Uncharacterized protein DUF2784</fullName>
    </submittedName>
</protein>
<keyword evidence="1" id="KW-0472">Membrane</keyword>
<keyword evidence="1" id="KW-1133">Transmembrane helix</keyword>
<name>A0A4R3I235_PAULE</name>
<feature type="transmembrane region" description="Helical" evidence="1">
    <location>
        <begin position="6"/>
        <end position="34"/>
    </location>
</feature>
<dbReference type="AlphaFoldDB" id="A0A4R3I235"/>
<dbReference type="Pfam" id="PF10861">
    <property type="entry name" value="DUF2784"/>
    <property type="match status" value="1"/>
</dbReference>
<proteinExistence type="predicted"/>
<dbReference type="OrthoDB" id="370375at2"/>
<dbReference type="EMBL" id="SLZQ01000001">
    <property type="protein sequence ID" value="TCS39274.1"/>
    <property type="molecule type" value="Genomic_DNA"/>
</dbReference>
<evidence type="ECO:0000313" key="2">
    <source>
        <dbReference type="EMBL" id="TCS39274.1"/>
    </source>
</evidence>
<dbReference type="InterPro" id="IPR021218">
    <property type="entry name" value="DUF2784"/>
</dbReference>
<dbReference type="RefSeq" id="WP_132256500.1">
    <property type="nucleotide sequence ID" value="NZ_SLZQ01000001.1"/>
</dbReference>